<feature type="region of interest" description="Disordered" evidence="1">
    <location>
        <begin position="110"/>
        <end position="133"/>
    </location>
</feature>
<gene>
    <name evidence="2" type="ORF">RDB_LOCUS72648</name>
</gene>
<dbReference type="Proteomes" id="UP000663827">
    <property type="component" value="Unassembled WGS sequence"/>
</dbReference>
<feature type="compositionally biased region" description="Basic and acidic residues" evidence="1">
    <location>
        <begin position="113"/>
        <end position="133"/>
    </location>
</feature>
<accession>A0A8H3DYI7</accession>
<reference evidence="2" key="1">
    <citation type="submission" date="2021-01" db="EMBL/GenBank/DDBJ databases">
        <authorList>
            <person name="Kaushik A."/>
        </authorList>
    </citation>
    <scope>NUCLEOTIDE SEQUENCE</scope>
    <source>
        <strain evidence="2">AG5</strain>
    </source>
</reference>
<proteinExistence type="predicted"/>
<evidence type="ECO:0000313" key="2">
    <source>
        <dbReference type="EMBL" id="CAE7139339.1"/>
    </source>
</evidence>
<sequence>MSTLFARETQLSEKQPLLHNHTIYLQGHTKDHTVAHELLLKSRILGESGRLEEAWEVSDQAARLCRQALADIYLPAILANPGSSHSNRFHRLEDLDSLEKTIEYESRALSLTPDDHPDLPSDDHPDLPSRLPHLERAPTSRVLAAGSGTDVCICVSSKNIGPPTLGVSKSHSSPTRLWREADLRDPDLMKVLSSIGLLLFIAISWGCYTWT</sequence>
<evidence type="ECO:0000313" key="3">
    <source>
        <dbReference type="Proteomes" id="UP000663827"/>
    </source>
</evidence>
<organism evidence="2 3">
    <name type="scientific">Rhizoctonia solani</name>
    <dbReference type="NCBI Taxonomy" id="456999"/>
    <lineage>
        <taxon>Eukaryota</taxon>
        <taxon>Fungi</taxon>
        <taxon>Dikarya</taxon>
        <taxon>Basidiomycota</taxon>
        <taxon>Agaricomycotina</taxon>
        <taxon>Agaricomycetes</taxon>
        <taxon>Cantharellales</taxon>
        <taxon>Ceratobasidiaceae</taxon>
        <taxon>Rhizoctonia</taxon>
    </lineage>
</organism>
<protein>
    <submittedName>
        <fullName evidence="2">Uncharacterized protein</fullName>
    </submittedName>
</protein>
<name>A0A8H3DYI7_9AGAM</name>
<evidence type="ECO:0000256" key="1">
    <source>
        <dbReference type="SAM" id="MobiDB-lite"/>
    </source>
</evidence>
<dbReference type="EMBL" id="CAJNJQ010001459">
    <property type="protein sequence ID" value="CAE7139339.1"/>
    <property type="molecule type" value="Genomic_DNA"/>
</dbReference>
<dbReference type="AlphaFoldDB" id="A0A8H3DYI7"/>
<comment type="caution">
    <text evidence="2">The sequence shown here is derived from an EMBL/GenBank/DDBJ whole genome shotgun (WGS) entry which is preliminary data.</text>
</comment>